<evidence type="ECO:0000256" key="5">
    <source>
        <dbReference type="ARBA" id="ARBA00023136"/>
    </source>
</evidence>
<feature type="domain" description="EamA" evidence="7">
    <location>
        <begin position="8"/>
        <end position="135"/>
    </location>
</feature>
<dbReference type="Gene3D" id="1.10.3730.20">
    <property type="match status" value="1"/>
</dbReference>
<keyword evidence="5 6" id="KW-0472">Membrane</keyword>
<evidence type="ECO:0000256" key="1">
    <source>
        <dbReference type="ARBA" id="ARBA00004141"/>
    </source>
</evidence>
<evidence type="ECO:0000256" key="6">
    <source>
        <dbReference type="SAM" id="Phobius"/>
    </source>
</evidence>
<reference evidence="8" key="1">
    <citation type="submission" date="2020-08" db="EMBL/GenBank/DDBJ databases">
        <title>Genome public.</title>
        <authorList>
            <person name="Liu C."/>
            <person name="Sun Q."/>
        </authorList>
    </citation>
    <scope>NUCLEOTIDE SEQUENCE</scope>
    <source>
        <strain evidence="8">H8</strain>
    </source>
</reference>
<dbReference type="GO" id="GO:0016020">
    <property type="term" value="C:membrane"/>
    <property type="evidence" value="ECO:0007669"/>
    <property type="project" value="UniProtKB-SubCell"/>
</dbReference>
<keyword evidence="4 6" id="KW-1133">Transmembrane helix</keyword>
<proteinExistence type="inferred from homology"/>
<gene>
    <name evidence="8" type="ORF">H8698_06430</name>
</gene>
<keyword evidence="9" id="KW-1185">Reference proteome</keyword>
<dbReference type="RefSeq" id="WP_249311777.1">
    <property type="nucleotide sequence ID" value="NZ_JACRSU010000002.1"/>
</dbReference>
<comment type="subcellular location">
    <subcellularLocation>
        <location evidence="1">Membrane</location>
        <topology evidence="1">Multi-pass membrane protein</topology>
    </subcellularLocation>
</comment>
<dbReference type="InterPro" id="IPR037185">
    <property type="entry name" value="EmrE-like"/>
</dbReference>
<feature type="transmembrane region" description="Helical" evidence="6">
    <location>
        <begin position="144"/>
        <end position="164"/>
    </location>
</feature>
<dbReference type="AlphaFoldDB" id="A0A926DMV5"/>
<dbReference type="SUPFAM" id="SSF103481">
    <property type="entry name" value="Multidrug resistance efflux transporter EmrE"/>
    <property type="match status" value="2"/>
</dbReference>
<dbReference type="PANTHER" id="PTHR32322">
    <property type="entry name" value="INNER MEMBRANE TRANSPORTER"/>
    <property type="match status" value="1"/>
</dbReference>
<feature type="transmembrane region" description="Helical" evidence="6">
    <location>
        <begin position="176"/>
        <end position="192"/>
    </location>
</feature>
<evidence type="ECO:0000313" key="8">
    <source>
        <dbReference type="EMBL" id="MBC8540609.1"/>
    </source>
</evidence>
<keyword evidence="3 6" id="KW-0812">Transmembrane</keyword>
<name>A0A926DMV5_9FIRM</name>
<comment type="caution">
    <text evidence="8">The sequence shown here is derived from an EMBL/GenBank/DDBJ whole genome shotgun (WGS) entry which is preliminary data.</text>
</comment>
<dbReference type="InterPro" id="IPR050638">
    <property type="entry name" value="AA-Vitamin_Transporters"/>
</dbReference>
<comment type="similarity">
    <text evidence="2">Belongs to the EamA transporter family.</text>
</comment>
<dbReference type="PANTHER" id="PTHR32322:SF2">
    <property type="entry name" value="EAMA DOMAIN-CONTAINING PROTEIN"/>
    <property type="match status" value="1"/>
</dbReference>
<dbReference type="EMBL" id="JACRSU010000002">
    <property type="protein sequence ID" value="MBC8540609.1"/>
    <property type="molecule type" value="Genomic_DNA"/>
</dbReference>
<feature type="transmembrane region" description="Helical" evidence="6">
    <location>
        <begin position="63"/>
        <end position="82"/>
    </location>
</feature>
<dbReference type="InterPro" id="IPR000620">
    <property type="entry name" value="EamA_dom"/>
</dbReference>
<dbReference type="Proteomes" id="UP000611762">
    <property type="component" value="Unassembled WGS sequence"/>
</dbReference>
<protein>
    <submittedName>
        <fullName evidence="8">EamA family transporter</fullName>
    </submittedName>
</protein>
<evidence type="ECO:0000256" key="3">
    <source>
        <dbReference type="ARBA" id="ARBA00022692"/>
    </source>
</evidence>
<feature type="transmembrane region" description="Helical" evidence="6">
    <location>
        <begin position="119"/>
        <end position="138"/>
    </location>
</feature>
<evidence type="ECO:0000256" key="4">
    <source>
        <dbReference type="ARBA" id="ARBA00022989"/>
    </source>
</evidence>
<evidence type="ECO:0000259" key="7">
    <source>
        <dbReference type="Pfam" id="PF00892"/>
    </source>
</evidence>
<feature type="transmembrane region" description="Helical" evidence="6">
    <location>
        <begin position="262"/>
        <end position="282"/>
    </location>
</feature>
<feature type="transmembrane region" description="Helical" evidence="6">
    <location>
        <begin position="207"/>
        <end position="226"/>
    </location>
</feature>
<feature type="domain" description="EamA" evidence="7">
    <location>
        <begin position="147"/>
        <end position="277"/>
    </location>
</feature>
<evidence type="ECO:0000313" key="9">
    <source>
        <dbReference type="Proteomes" id="UP000611762"/>
    </source>
</evidence>
<organism evidence="8 9">
    <name type="scientific">Congzhengia minquanensis</name>
    <dbReference type="NCBI Taxonomy" id="2763657"/>
    <lineage>
        <taxon>Bacteria</taxon>
        <taxon>Bacillati</taxon>
        <taxon>Bacillota</taxon>
        <taxon>Clostridia</taxon>
        <taxon>Eubacteriales</taxon>
        <taxon>Oscillospiraceae</taxon>
        <taxon>Congzhengia</taxon>
    </lineage>
</organism>
<sequence>MAKNYIKYILALLLFGSNGIVASKITLESSNIVLLRTFAGSLLLIVVFMLSKRTICFLQFKKDCFNIAISGAAMGASWMLLYEAYIQIGVGTASLMYYCGPVIVMLLSPILFREKLTGIKIGSFFVVLVGILFINSGAEEIRGNAGGVVLAGMSAVMYAVMVIFNKKSVHVKGLENAMIQLFVSFLTAAVYVGCKTNEVIQINSGDWVYILILGLVNTGLGCYLYFSSIGALPVQTIAVCGYLEPLSAVLLSVFVLKETLLPMHILGAVFILGGAVFAEIFGHRKTGT</sequence>
<accession>A0A926DMV5</accession>
<feature type="transmembrane region" description="Helical" evidence="6">
    <location>
        <begin position="32"/>
        <end position="51"/>
    </location>
</feature>
<dbReference type="Pfam" id="PF00892">
    <property type="entry name" value="EamA"/>
    <property type="match status" value="2"/>
</dbReference>
<evidence type="ECO:0000256" key="2">
    <source>
        <dbReference type="ARBA" id="ARBA00007362"/>
    </source>
</evidence>